<keyword evidence="8" id="KW-0833">Ubl conjugation pathway</keyword>
<feature type="compositionally biased region" description="Low complexity" evidence="12">
    <location>
        <begin position="654"/>
        <end position="673"/>
    </location>
</feature>
<dbReference type="EMBL" id="CDHN01000001">
    <property type="protein sequence ID" value="CEJ81109.1"/>
    <property type="molecule type" value="Genomic_DNA"/>
</dbReference>
<dbReference type="InterPro" id="IPR047548">
    <property type="entry name" value="Rcat_RBR_RNF14"/>
</dbReference>
<name>A0A0A1T704_9HYPO</name>
<evidence type="ECO:0000256" key="2">
    <source>
        <dbReference type="ARBA" id="ARBA00004906"/>
    </source>
</evidence>
<evidence type="ECO:0000256" key="9">
    <source>
        <dbReference type="ARBA" id="ARBA00022833"/>
    </source>
</evidence>
<dbReference type="CDD" id="cd20354">
    <property type="entry name" value="Rcat_RBR_RNF14"/>
    <property type="match status" value="1"/>
</dbReference>
<dbReference type="EC" id="2.3.2.31" evidence="3"/>
<dbReference type="SMART" id="SM00591">
    <property type="entry name" value="RWD"/>
    <property type="match status" value="1"/>
</dbReference>
<feature type="compositionally biased region" description="Low complexity" evidence="12">
    <location>
        <begin position="590"/>
        <end position="606"/>
    </location>
</feature>
<dbReference type="PANTHER" id="PTHR11685">
    <property type="entry name" value="RBR FAMILY RING FINGER AND IBR DOMAIN-CONTAINING"/>
    <property type="match status" value="1"/>
</dbReference>
<organism evidence="16 17">
    <name type="scientific">[Torrubiella] hemipterigena</name>
    <dbReference type="NCBI Taxonomy" id="1531966"/>
    <lineage>
        <taxon>Eukaryota</taxon>
        <taxon>Fungi</taxon>
        <taxon>Dikarya</taxon>
        <taxon>Ascomycota</taxon>
        <taxon>Pezizomycotina</taxon>
        <taxon>Sordariomycetes</taxon>
        <taxon>Hypocreomycetidae</taxon>
        <taxon>Hypocreales</taxon>
        <taxon>Clavicipitaceae</taxon>
        <taxon>Clavicipitaceae incertae sedis</taxon>
        <taxon>'Torrubiella' clade</taxon>
    </lineage>
</organism>
<dbReference type="Pfam" id="PF01485">
    <property type="entry name" value="IBR"/>
    <property type="match status" value="1"/>
</dbReference>
<evidence type="ECO:0000259" key="13">
    <source>
        <dbReference type="PROSITE" id="PS50089"/>
    </source>
</evidence>
<dbReference type="FunFam" id="3.30.40.10:FF:000416">
    <property type="entry name" value="RBR-type E3 ubiquitin transferase"/>
    <property type="match status" value="1"/>
</dbReference>
<dbReference type="HOGENOM" id="CLU_021364_3_0_1"/>
<evidence type="ECO:0000256" key="6">
    <source>
        <dbReference type="ARBA" id="ARBA00022737"/>
    </source>
</evidence>
<comment type="catalytic activity">
    <reaction evidence="1">
        <text>[E2 ubiquitin-conjugating enzyme]-S-ubiquitinyl-L-cysteine + [acceptor protein]-L-lysine = [E2 ubiquitin-conjugating enzyme]-L-cysteine + [acceptor protein]-N(6)-ubiquitinyl-L-lysine.</text>
        <dbReference type="EC" id="2.3.2.31"/>
    </reaction>
</comment>
<keyword evidence="7 11" id="KW-0863">Zinc-finger</keyword>
<protein>
    <recommendedName>
        <fullName evidence="3">RBR-type E3 ubiquitin transferase</fullName>
        <ecNumber evidence="3">2.3.2.31</ecNumber>
    </recommendedName>
</protein>
<evidence type="ECO:0000256" key="11">
    <source>
        <dbReference type="PROSITE-ProRule" id="PRU00175"/>
    </source>
</evidence>
<evidence type="ECO:0000256" key="3">
    <source>
        <dbReference type="ARBA" id="ARBA00012251"/>
    </source>
</evidence>
<feature type="compositionally biased region" description="Acidic residues" evidence="12">
    <location>
        <begin position="331"/>
        <end position="347"/>
    </location>
</feature>
<feature type="domain" description="RING-type" evidence="13">
    <location>
        <begin position="193"/>
        <end position="247"/>
    </location>
</feature>
<feature type="region of interest" description="Disordered" evidence="12">
    <location>
        <begin position="573"/>
        <end position="673"/>
    </location>
</feature>
<dbReference type="Pfam" id="PF22191">
    <property type="entry name" value="IBR_1"/>
    <property type="match status" value="1"/>
</dbReference>
<evidence type="ECO:0000259" key="15">
    <source>
        <dbReference type="PROSITE" id="PS51873"/>
    </source>
</evidence>
<feature type="region of interest" description="Disordered" evidence="12">
    <location>
        <begin position="330"/>
        <end position="351"/>
    </location>
</feature>
<dbReference type="PROSITE" id="PS00518">
    <property type="entry name" value="ZF_RING_1"/>
    <property type="match status" value="1"/>
</dbReference>
<keyword evidence="6" id="KW-0677">Repeat</keyword>
<evidence type="ECO:0000256" key="4">
    <source>
        <dbReference type="ARBA" id="ARBA00022679"/>
    </source>
</evidence>
<keyword evidence="5" id="KW-0479">Metal-binding</keyword>
<dbReference type="CDD" id="cd23820">
    <property type="entry name" value="RWD_RNF14"/>
    <property type="match status" value="1"/>
</dbReference>
<dbReference type="AlphaFoldDB" id="A0A0A1T704"/>
<dbReference type="InterPro" id="IPR016135">
    <property type="entry name" value="UBQ-conjugating_enzyme/RWD"/>
</dbReference>
<dbReference type="Gene3D" id="1.20.120.1750">
    <property type="match status" value="1"/>
</dbReference>
<dbReference type="SUPFAM" id="SSF57850">
    <property type="entry name" value="RING/U-box"/>
    <property type="match status" value="2"/>
</dbReference>
<dbReference type="PROSITE" id="PS50908">
    <property type="entry name" value="RWD"/>
    <property type="match status" value="1"/>
</dbReference>
<proteinExistence type="inferred from homology"/>
<feature type="region of interest" description="Disordered" evidence="12">
    <location>
        <begin position="530"/>
        <end position="550"/>
    </location>
</feature>
<dbReference type="CDD" id="cd23134">
    <property type="entry name" value="RING-HC_ITT1-like"/>
    <property type="match status" value="1"/>
</dbReference>
<dbReference type="GO" id="GO:0061630">
    <property type="term" value="F:ubiquitin protein ligase activity"/>
    <property type="evidence" value="ECO:0007669"/>
    <property type="project" value="UniProtKB-EC"/>
</dbReference>
<accession>A0A0A1T704</accession>
<evidence type="ECO:0000256" key="5">
    <source>
        <dbReference type="ARBA" id="ARBA00022723"/>
    </source>
</evidence>
<dbReference type="InterPro" id="IPR017907">
    <property type="entry name" value="Znf_RING_CS"/>
</dbReference>
<dbReference type="InterPro" id="IPR031127">
    <property type="entry name" value="E3_UB_ligase_RBR"/>
</dbReference>
<sequence length="720" mass="79221">MDDSDDDLRATELETLEAIYPELIRLDGPGEDSSSSSRYVFELQIPVVPETPAKILFAHAEGTASNGQQLQQQQRVADPSELSHLPSITLQVELPEGYPEAVPPKVSVSTSPAWLPYHKIRELQQDGVNLWEEMGRDLVAFAYVDHVQRAAEDAFDLVGTDGLITVDPEHKLTMLDYDIEAKKAAFDRETFECGVCLDPKKGSQCHKMIDCGHIFCLECLQEFYNTAITSGDLTVVRCLEPNCAKERSQVAKQPETSEGSAKAPKKVKTFISPSELLTMGLSEDAVKRFVMLKYKTQLESDKNTIYCPRSWCNGAARSKKHKKPAGLEFQEASDCESDDEDGETADSVDEKGTIKKKPAKFDPADLLAVCEDCHLAFCSRCLQSWHGEFVRCTGKKTKEAISAEEQASLEYLKLHTSPCPTCGAPAQKTHGCNHMLCSRCETHFCYLCSAWLEPGNPYKHYNTLGNGKVTSCYMRLWELEGGDGDDVGLGYQGGDAVAGAAGNHPPPNIDPDLVAQDVLLEADDVAAELGELRAEDEGPMPDDNPADRRPRQIGQAGAVAREAPLVLRIFDNPAADADAPPPRPDGPGGAMHNQQQNHRQHQGQGQDPRNRRGAQGPLPVRGLGARGRNRLPNAAGGRGGNINNRRGRGGRGGQAQQQQQQQQQQMNQQQNARGQVHLANVPLEGDEAAWVRRFVEMALADREHLHEDIDFGDDDDWDFR</sequence>
<dbReference type="InterPro" id="IPR006575">
    <property type="entry name" value="RWD_dom"/>
</dbReference>
<evidence type="ECO:0000256" key="7">
    <source>
        <dbReference type="ARBA" id="ARBA00022771"/>
    </source>
</evidence>
<dbReference type="GO" id="GO:0008270">
    <property type="term" value="F:zinc ion binding"/>
    <property type="evidence" value="ECO:0007669"/>
    <property type="project" value="UniProtKB-KW"/>
</dbReference>
<keyword evidence="17" id="KW-1185">Reference proteome</keyword>
<dbReference type="STRING" id="1531966.A0A0A1T704"/>
<dbReference type="OrthoDB" id="1431934at2759"/>
<keyword evidence="9" id="KW-0862">Zinc</keyword>
<comment type="pathway">
    <text evidence="2">Protein modification; protein ubiquitination.</text>
</comment>
<keyword evidence="4" id="KW-0808">Transferase</keyword>
<dbReference type="SMART" id="SM00647">
    <property type="entry name" value="IBR"/>
    <property type="match status" value="2"/>
</dbReference>
<dbReference type="InterPro" id="IPR044066">
    <property type="entry name" value="TRIAD_supradom"/>
</dbReference>
<dbReference type="PROSITE" id="PS51873">
    <property type="entry name" value="TRIAD"/>
    <property type="match status" value="1"/>
</dbReference>
<evidence type="ECO:0000313" key="17">
    <source>
        <dbReference type="Proteomes" id="UP000039046"/>
    </source>
</evidence>
<evidence type="ECO:0000313" key="16">
    <source>
        <dbReference type="EMBL" id="CEJ81109.1"/>
    </source>
</evidence>
<feature type="domain" description="RING-type" evidence="15">
    <location>
        <begin position="189"/>
        <end position="476"/>
    </location>
</feature>
<evidence type="ECO:0000256" key="12">
    <source>
        <dbReference type="SAM" id="MobiDB-lite"/>
    </source>
</evidence>
<evidence type="ECO:0000259" key="14">
    <source>
        <dbReference type="PROSITE" id="PS50908"/>
    </source>
</evidence>
<dbReference type="InterPro" id="IPR001841">
    <property type="entry name" value="Znf_RING"/>
</dbReference>
<evidence type="ECO:0000256" key="10">
    <source>
        <dbReference type="ARBA" id="ARBA00044508"/>
    </source>
</evidence>
<dbReference type="Gene3D" id="3.30.40.10">
    <property type="entry name" value="Zinc/RING finger domain, C3HC4 (zinc finger)"/>
    <property type="match status" value="1"/>
</dbReference>
<dbReference type="PROSITE" id="PS50089">
    <property type="entry name" value="ZF_RING_2"/>
    <property type="match status" value="1"/>
</dbReference>
<evidence type="ECO:0000256" key="8">
    <source>
        <dbReference type="ARBA" id="ARBA00022786"/>
    </source>
</evidence>
<gene>
    <name evidence="16" type="ORF">VHEMI01255</name>
</gene>
<dbReference type="Pfam" id="PF05773">
    <property type="entry name" value="RWD"/>
    <property type="match status" value="1"/>
</dbReference>
<dbReference type="Proteomes" id="UP000039046">
    <property type="component" value="Unassembled WGS sequence"/>
</dbReference>
<feature type="domain" description="RWD" evidence="14">
    <location>
        <begin position="11"/>
        <end position="154"/>
    </location>
</feature>
<comment type="similarity">
    <text evidence="10">Belongs to the RBR family. RNF14 subfamily.</text>
</comment>
<evidence type="ECO:0000256" key="1">
    <source>
        <dbReference type="ARBA" id="ARBA00001798"/>
    </source>
</evidence>
<dbReference type="InterPro" id="IPR002867">
    <property type="entry name" value="IBR_dom"/>
</dbReference>
<dbReference type="SUPFAM" id="SSF54495">
    <property type="entry name" value="UBC-like"/>
    <property type="match status" value="1"/>
</dbReference>
<dbReference type="InterPro" id="IPR013083">
    <property type="entry name" value="Znf_RING/FYVE/PHD"/>
</dbReference>
<reference evidence="16 17" key="1">
    <citation type="journal article" date="2015" name="Genome Announc.">
        <title>Draft Genome Sequence and Gene Annotation of the Entomopathogenic Fungus Verticillium hemipterigenum.</title>
        <authorList>
            <person name="Horn F."/>
            <person name="Habel A."/>
            <person name="Scharf D.H."/>
            <person name="Dworschak J."/>
            <person name="Brakhage A.A."/>
            <person name="Guthke R."/>
            <person name="Hertweck C."/>
            <person name="Linde J."/>
        </authorList>
    </citation>
    <scope>NUCLEOTIDE SEQUENCE [LARGE SCALE GENOMIC DNA]</scope>
</reference>
<dbReference type="GO" id="GO:0016567">
    <property type="term" value="P:protein ubiquitination"/>
    <property type="evidence" value="ECO:0007669"/>
    <property type="project" value="InterPro"/>
</dbReference>
<dbReference type="Gene3D" id="3.10.110.10">
    <property type="entry name" value="Ubiquitin Conjugating Enzyme"/>
    <property type="match status" value="1"/>
</dbReference>